<reference evidence="2" key="1">
    <citation type="submission" date="2025-08" db="UniProtKB">
        <authorList>
            <consortium name="RefSeq"/>
        </authorList>
    </citation>
    <scope>IDENTIFICATION</scope>
</reference>
<protein>
    <submittedName>
        <fullName evidence="2">Uncharacterized protein</fullName>
    </submittedName>
</protein>
<organism evidence="1 2">
    <name type="scientific">Drosophila suzukii</name>
    <name type="common">Spotted-wing drosophila fruit fly</name>
    <dbReference type="NCBI Taxonomy" id="28584"/>
    <lineage>
        <taxon>Eukaryota</taxon>
        <taxon>Metazoa</taxon>
        <taxon>Ecdysozoa</taxon>
        <taxon>Arthropoda</taxon>
        <taxon>Hexapoda</taxon>
        <taxon>Insecta</taxon>
        <taxon>Pterygota</taxon>
        <taxon>Neoptera</taxon>
        <taxon>Endopterygota</taxon>
        <taxon>Diptera</taxon>
        <taxon>Brachycera</taxon>
        <taxon>Muscomorpha</taxon>
        <taxon>Ephydroidea</taxon>
        <taxon>Drosophilidae</taxon>
        <taxon>Drosophila</taxon>
        <taxon>Sophophora</taxon>
    </lineage>
</organism>
<dbReference type="Proteomes" id="UP001652628">
    <property type="component" value="Chromosome 3"/>
</dbReference>
<dbReference type="GeneID" id="139352846"/>
<dbReference type="PANTHER" id="PTHR47331:SF6">
    <property type="entry name" value="DOUBLECORTIN DOMAIN-CONTAINING PROTEIN"/>
    <property type="match status" value="1"/>
</dbReference>
<gene>
    <name evidence="2" type="primary">LOC139352846</name>
</gene>
<keyword evidence="1" id="KW-1185">Reference proteome</keyword>
<accession>A0ABM4TNP5</accession>
<dbReference type="PANTHER" id="PTHR47331">
    <property type="entry name" value="PHD-TYPE DOMAIN-CONTAINING PROTEIN"/>
    <property type="match status" value="1"/>
</dbReference>
<dbReference type="Pfam" id="PF05380">
    <property type="entry name" value="Peptidase_A17"/>
    <property type="match status" value="1"/>
</dbReference>
<evidence type="ECO:0000313" key="2">
    <source>
        <dbReference type="RefSeq" id="XP_070851585.1"/>
    </source>
</evidence>
<name>A0ABM4TNP5_DROSZ</name>
<sequence length="118" mass="13274">MDASQSAFAAVIYWKITYEDDDVQVSFVCAKTKCAPMRTITIPRLELQAPVLGTRLMDTVRQDHAVAISDIELWSGSKTMLRWIGSTLRRYKQFIGNRVAEIFGVNAGGAMEMTTVRR</sequence>
<dbReference type="RefSeq" id="XP_070851585.1">
    <property type="nucleotide sequence ID" value="XM_070995484.1"/>
</dbReference>
<proteinExistence type="predicted"/>
<evidence type="ECO:0000313" key="1">
    <source>
        <dbReference type="Proteomes" id="UP001652628"/>
    </source>
</evidence>
<dbReference type="InterPro" id="IPR008042">
    <property type="entry name" value="Retrotrans_Pao"/>
</dbReference>